<keyword evidence="1" id="KW-0812">Transmembrane</keyword>
<evidence type="ECO:0000313" key="3">
    <source>
        <dbReference type="Proteomes" id="UP000034705"/>
    </source>
</evidence>
<dbReference type="EMBL" id="LCMG01000002">
    <property type="protein sequence ID" value="KKU34239.1"/>
    <property type="molecule type" value="Genomic_DNA"/>
</dbReference>
<evidence type="ECO:0000256" key="1">
    <source>
        <dbReference type="SAM" id="Phobius"/>
    </source>
</evidence>
<protein>
    <recommendedName>
        <fullName evidence="4">DUF3899 domain-containing protein</fullName>
    </recommendedName>
</protein>
<dbReference type="Proteomes" id="UP000034705">
    <property type="component" value="Unassembled WGS sequence"/>
</dbReference>
<dbReference type="AlphaFoldDB" id="A0A0G1PN66"/>
<sequence>MKNFFWGLQAITENFLFFSKQLSQYQLFWGFAVGFFVATLFYGFLITDHPKQVPTVLFHDSSSSFQKIYQRKEGQAYSTSFYDFSKKANRLKTAFLLAGILAIVLTLISLLTVFYG</sequence>
<feature type="transmembrane region" description="Helical" evidence="1">
    <location>
        <begin position="27"/>
        <end position="45"/>
    </location>
</feature>
<keyword evidence="1" id="KW-0472">Membrane</keyword>
<name>A0A0G1PN66_9BACT</name>
<comment type="caution">
    <text evidence="2">The sequence shown here is derived from an EMBL/GenBank/DDBJ whole genome shotgun (WGS) entry which is preliminary data.</text>
</comment>
<keyword evidence="1" id="KW-1133">Transmembrane helix</keyword>
<evidence type="ECO:0008006" key="4">
    <source>
        <dbReference type="Google" id="ProtNLM"/>
    </source>
</evidence>
<proteinExistence type="predicted"/>
<accession>A0A0G1PN66</accession>
<organism evidence="2 3">
    <name type="scientific">Candidatus Uhrbacteria bacterium GW2011_GWF2_46_218</name>
    <dbReference type="NCBI Taxonomy" id="1619001"/>
    <lineage>
        <taxon>Bacteria</taxon>
        <taxon>Candidatus Uhriibacteriota</taxon>
    </lineage>
</organism>
<evidence type="ECO:0000313" key="2">
    <source>
        <dbReference type="EMBL" id="KKU34239.1"/>
    </source>
</evidence>
<gene>
    <name evidence="2" type="ORF">UX45_C0002G0036</name>
</gene>
<reference evidence="2 3" key="1">
    <citation type="journal article" date="2015" name="Nature">
        <title>rRNA introns, odd ribosomes, and small enigmatic genomes across a large radiation of phyla.</title>
        <authorList>
            <person name="Brown C.T."/>
            <person name="Hug L.A."/>
            <person name="Thomas B.C."/>
            <person name="Sharon I."/>
            <person name="Castelle C.J."/>
            <person name="Singh A."/>
            <person name="Wilkins M.J."/>
            <person name="Williams K.H."/>
            <person name="Banfield J.F."/>
        </authorList>
    </citation>
    <scope>NUCLEOTIDE SEQUENCE [LARGE SCALE GENOMIC DNA]</scope>
</reference>
<feature type="transmembrane region" description="Helical" evidence="1">
    <location>
        <begin position="94"/>
        <end position="115"/>
    </location>
</feature>